<evidence type="ECO:0000256" key="1">
    <source>
        <dbReference type="ARBA" id="ARBA00000142"/>
    </source>
</evidence>
<proteinExistence type="inferred from homology"/>
<comment type="subcellular location">
    <subcellularLocation>
        <location evidence="9">Nucleus</location>
    </subcellularLocation>
</comment>
<gene>
    <name evidence="9" type="primary">TRM8</name>
    <name evidence="10" type="ORF">BQ2448_6911</name>
</gene>
<protein>
    <recommendedName>
        <fullName evidence="9">tRNA (guanine-N(7)-)-methyltransferase</fullName>
        <ecNumber evidence="9">2.1.1.33</ecNumber>
    </recommendedName>
    <alternativeName>
        <fullName evidence="9">Transfer RNA methyltransferase 8</fullName>
    </alternativeName>
    <alternativeName>
        <fullName evidence="9">tRNA (guanine(46)-N(7))-methyltransferase</fullName>
    </alternativeName>
    <alternativeName>
        <fullName evidence="9">tRNA(m7G46)-methyltransferase</fullName>
    </alternativeName>
</protein>
<accession>A0A238FPG6</accession>
<keyword evidence="8 9" id="KW-0539">Nucleus</keyword>
<keyword evidence="7 9" id="KW-0694">RNA-binding</keyword>
<feature type="active site" evidence="9">
    <location>
        <position position="262"/>
    </location>
</feature>
<reference evidence="11" key="1">
    <citation type="submission" date="2016-09" db="EMBL/GenBank/DDBJ databases">
        <authorList>
            <person name="Jeantristanb JTB J.-T."/>
            <person name="Ricardo R."/>
        </authorList>
    </citation>
    <scope>NUCLEOTIDE SEQUENCE [LARGE SCALE GENOMIC DNA]</scope>
</reference>
<dbReference type="OrthoDB" id="47276at2759"/>
<evidence type="ECO:0000256" key="8">
    <source>
        <dbReference type="ARBA" id="ARBA00023242"/>
    </source>
</evidence>
<name>A0A238FPG6_9BASI</name>
<comment type="pathway">
    <text evidence="9">tRNA modification; N(7)-methylguanine-tRNA biosynthesis.</text>
</comment>
<dbReference type="GO" id="GO:0000049">
    <property type="term" value="F:tRNA binding"/>
    <property type="evidence" value="ECO:0007669"/>
    <property type="project" value="UniProtKB-UniRule"/>
</dbReference>
<comment type="catalytic activity">
    <reaction evidence="1 9">
        <text>guanosine(46) in tRNA + S-adenosyl-L-methionine = N(7)-methylguanosine(46) in tRNA + S-adenosyl-L-homocysteine</text>
        <dbReference type="Rhea" id="RHEA:42708"/>
        <dbReference type="Rhea" id="RHEA-COMP:10188"/>
        <dbReference type="Rhea" id="RHEA-COMP:10189"/>
        <dbReference type="ChEBI" id="CHEBI:57856"/>
        <dbReference type="ChEBI" id="CHEBI:59789"/>
        <dbReference type="ChEBI" id="CHEBI:74269"/>
        <dbReference type="ChEBI" id="CHEBI:74480"/>
        <dbReference type="EC" id="2.1.1.33"/>
    </reaction>
</comment>
<evidence type="ECO:0000256" key="6">
    <source>
        <dbReference type="ARBA" id="ARBA00022694"/>
    </source>
</evidence>
<comment type="function">
    <text evidence="9">Catalyzes the formation of N(7)-methylguanine at position 46 (m7G46) in tRNA.</text>
</comment>
<dbReference type="Proteomes" id="UP000198372">
    <property type="component" value="Unassembled WGS sequence"/>
</dbReference>
<evidence type="ECO:0000256" key="5">
    <source>
        <dbReference type="ARBA" id="ARBA00022691"/>
    </source>
</evidence>
<dbReference type="PANTHER" id="PTHR23417:SF16">
    <property type="entry name" value="TRNA (GUANINE-N(7)-)-METHYLTRANSFERASE"/>
    <property type="match status" value="1"/>
</dbReference>
<dbReference type="UniPathway" id="UPA00989"/>
<evidence type="ECO:0000256" key="3">
    <source>
        <dbReference type="ARBA" id="ARBA00022603"/>
    </source>
</evidence>
<dbReference type="GO" id="GO:0008176">
    <property type="term" value="F:tRNA (guanine(46)-N7)-methyltransferase activity"/>
    <property type="evidence" value="ECO:0007669"/>
    <property type="project" value="UniProtKB-UniRule"/>
</dbReference>
<keyword evidence="4 9" id="KW-0808">Transferase</keyword>
<organism evidence="10 11">
    <name type="scientific">Microbotryum intermedium</name>
    <dbReference type="NCBI Taxonomy" id="269621"/>
    <lineage>
        <taxon>Eukaryota</taxon>
        <taxon>Fungi</taxon>
        <taxon>Dikarya</taxon>
        <taxon>Basidiomycota</taxon>
        <taxon>Pucciniomycotina</taxon>
        <taxon>Microbotryomycetes</taxon>
        <taxon>Microbotryales</taxon>
        <taxon>Microbotryaceae</taxon>
        <taxon>Microbotryum</taxon>
    </lineage>
</organism>
<keyword evidence="3 9" id="KW-0489">Methyltransferase</keyword>
<dbReference type="AlphaFoldDB" id="A0A238FPG6"/>
<dbReference type="GO" id="GO:0043527">
    <property type="term" value="C:tRNA methyltransferase complex"/>
    <property type="evidence" value="ECO:0007669"/>
    <property type="project" value="TreeGrafter"/>
</dbReference>
<dbReference type="Pfam" id="PF02390">
    <property type="entry name" value="Methyltransf_4"/>
    <property type="match status" value="2"/>
</dbReference>
<feature type="binding site" evidence="9">
    <location>
        <begin position="360"/>
        <end position="362"/>
    </location>
    <ligand>
        <name>S-adenosyl-L-methionine</name>
        <dbReference type="ChEBI" id="CHEBI:59789"/>
    </ligand>
</feature>
<comment type="similarity">
    <text evidence="9">Belongs to the class I-like SAM-binding methyltransferase superfamily. TrmB family.</text>
</comment>
<dbReference type="Gene3D" id="3.40.50.150">
    <property type="entry name" value="Vaccinia Virus protein VP39"/>
    <property type="match status" value="1"/>
</dbReference>
<keyword evidence="5 9" id="KW-0949">S-adenosyl-L-methionine</keyword>
<dbReference type="PROSITE" id="PS51625">
    <property type="entry name" value="SAM_MT_TRMB"/>
    <property type="match status" value="1"/>
</dbReference>
<comment type="subunit">
    <text evidence="9">Forms a complex with TRM82.</text>
</comment>
<dbReference type="EC" id="2.1.1.33" evidence="9"/>
<keyword evidence="6 9" id="KW-0819">tRNA processing</keyword>
<feature type="binding site" evidence="9">
    <location>
        <begin position="143"/>
        <end position="144"/>
    </location>
    <ligand>
        <name>S-adenosyl-L-methionine</name>
        <dbReference type="ChEBI" id="CHEBI:59789"/>
    </ligand>
</feature>
<dbReference type="STRING" id="269621.A0A238FPG6"/>
<evidence type="ECO:0000256" key="9">
    <source>
        <dbReference type="HAMAP-Rule" id="MF_03055"/>
    </source>
</evidence>
<dbReference type="InterPro" id="IPR003358">
    <property type="entry name" value="tRNA_(Gua-N-7)_MeTrfase_Trmb"/>
</dbReference>
<feature type="binding site" evidence="9">
    <location>
        <position position="259"/>
    </location>
    <ligand>
        <name>S-adenosyl-L-methionine</name>
        <dbReference type="ChEBI" id="CHEBI:59789"/>
    </ligand>
</feature>
<evidence type="ECO:0000256" key="4">
    <source>
        <dbReference type="ARBA" id="ARBA00022679"/>
    </source>
</evidence>
<evidence type="ECO:0000256" key="7">
    <source>
        <dbReference type="ARBA" id="ARBA00022884"/>
    </source>
</evidence>
<dbReference type="InterPro" id="IPR029063">
    <property type="entry name" value="SAM-dependent_MTases_sf"/>
</dbReference>
<feature type="binding site" evidence="9">
    <location>
        <begin position="229"/>
        <end position="230"/>
    </location>
    <ligand>
        <name>S-adenosyl-L-methionine</name>
        <dbReference type="ChEBI" id="CHEBI:59789"/>
    </ligand>
</feature>
<dbReference type="SUPFAM" id="SSF53335">
    <property type="entry name" value="S-adenosyl-L-methionine-dependent methyltransferases"/>
    <property type="match status" value="1"/>
</dbReference>
<feature type="binding site" evidence="9">
    <location>
        <position position="120"/>
    </location>
    <ligand>
        <name>S-adenosyl-L-methionine</name>
        <dbReference type="ChEBI" id="CHEBI:59789"/>
    </ligand>
</feature>
<evidence type="ECO:0000313" key="10">
    <source>
        <dbReference type="EMBL" id="SCV72986.1"/>
    </source>
</evidence>
<dbReference type="InterPro" id="IPR025763">
    <property type="entry name" value="Trm8_euk"/>
</dbReference>
<evidence type="ECO:0000313" key="11">
    <source>
        <dbReference type="Proteomes" id="UP000198372"/>
    </source>
</evidence>
<evidence type="ECO:0000256" key="2">
    <source>
        <dbReference type="ARBA" id="ARBA00022555"/>
    </source>
</evidence>
<dbReference type="GO" id="GO:0005634">
    <property type="term" value="C:nucleus"/>
    <property type="evidence" value="ECO:0007669"/>
    <property type="project" value="UniProtKB-SubCell"/>
</dbReference>
<dbReference type="HAMAP" id="MF_03055">
    <property type="entry name" value="tRNA_methyltr_TrmB_euk"/>
    <property type="match status" value="1"/>
</dbReference>
<dbReference type="PANTHER" id="PTHR23417">
    <property type="entry name" value="3-DEOXY-D-MANNO-OCTULOSONIC-ACID TRANSFERASE/TRNA GUANINE-N 7 - -METHYLTRANSFERASE"/>
    <property type="match status" value="1"/>
</dbReference>
<keyword evidence="11" id="KW-1185">Reference proteome</keyword>
<keyword evidence="2 9" id="KW-0820">tRNA-binding</keyword>
<dbReference type="EMBL" id="FMSP01000017">
    <property type="protein sequence ID" value="SCV72986.1"/>
    <property type="molecule type" value="Genomic_DNA"/>
</dbReference>
<sequence length="401" mass="44392">MTNTKAKRKAKAALAAAAAAAGIELAPSTLSKPTPDQDPSLLAGAATTENGMPRKRFYRQRAHANPLSIHHLDYPISPHQMDWSTHYPTYFSPQTSSETGSLPILGSRAQAKRVEFADIGCGFGGLLISLAPLFPDTLMLGMEIRTQVTQYVADKIKALRLNPGSVDPDRPDEVPVRALVETVDEGEPLTKKAKIDEEKEGDASTSRKVIDLSPPHGYAYGNVSVLRANAMKFLPNFFEKGQILIHSFDASQLSKMFFLFPDPHFKARKHKARIISPTLLAEYAFVLRPGGLLYTITDVPALHIWMSSHLASCPMFLRLTEEEINNLGSQGGEGVDGELEGGVRGREREKRLMEAVRRRTEEGKKVERNQGGKEWSVWRRLTDEQALGRKGLRPVVDEEEV</sequence>